<protein>
    <submittedName>
        <fullName evidence="1">Uncharacterized protein</fullName>
    </submittedName>
</protein>
<evidence type="ECO:0000313" key="1">
    <source>
        <dbReference type="EMBL" id="KKL14835.1"/>
    </source>
</evidence>
<accession>A0A0F9AZM4</accession>
<comment type="caution">
    <text evidence="1">The sequence shown here is derived from an EMBL/GenBank/DDBJ whole genome shotgun (WGS) entry which is preliminary data.</text>
</comment>
<name>A0A0F9AZM4_9ZZZZ</name>
<organism evidence="1">
    <name type="scientific">marine sediment metagenome</name>
    <dbReference type="NCBI Taxonomy" id="412755"/>
    <lineage>
        <taxon>unclassified sequences</taxon>
        <taxon>metagenomes</taxon>
        <taxon>ecological metagenomes</taxon>
    </lineage>
</organism>
<sequence>SVIDTEGGFWGMVRMWLGTCTGSSVLVEVKVEASIDGGSNYYHIGQFPILDEDDDDIEIARPVYIPKPASGQTVTKVRLNTVSSAGTTPVVPVNAAYLEPLVSLGIPGVDAELTVGVEKLI</sequence>
<reference evidence="1" key="1">
    <citation type="journal article" date="2015" name="Nature">
        <title>Complex archaea that bridge the gap between prokaryotes and eukaryotes.</title>
        <authorList>
            <person name="Spang A."/>
            <person name="Saw J.H."/>
            <person name="Jorgensen S.L."/>
            <person name="Zaremba-Niedzwiedzka K."/>
            <person name="Martijn J."/>
            <person name="Lind A.E."/>
            <person name="van Eijk R."/>
            <person name="Schleper C."/>
            <person name="Guy L."/>
            <person name="Ettema T.J."/>
        </authorList>
    </citation>
    <scope>NUCLEOTIDE SEQUENCE</scope>
</reference>
<proteinExistence type="predicted"/>
<gene>
    <name evidence="1" type="ORF">LCGC14_2511700</name>
</gene>
<dbReference type="EMBL" id="LAZR01040300">
    <property type="protein sequence ID" value="KKL14835.1"/>
    <property type="molecule type" value="Genomic_DNA"/>
</dbReference>
<feature type="non-terminal residue" evidence="1">
    <location>
        <position position="1"/>
    </location>
</feature>
<dbReference type="AlphaFoldDB" id="A0A0F9AZM4"/>